<feature type="domain" description="Glycosyltransferase 2-like" evidence="1">
    <location>
        <begin position="8"/>
        <end position="68"/>
    </location>
</feature>
<dbReference type="CDD" id="cd00761">
    <property type="entry name" value="Glyco_tranf_GTA_type"/>
    <property type="match status" value="1"/>
</dbReference>
<protein>
    <recommendedName>
        <fullName evidence="1">Glycosyltransferase 2-like domain-containing protein</fullName>
    </recommendedName>
</protein>
<proteinExistence type="predicted"/>
<reference evidence="2" key="1">
    <citation type="submission" date="2018-05" db="EMBL/GenBank/DDBJ databases">
        <authorList>
            <person name="Lanie J.A."/>
            <person name="Ng W.-L."/>
            <person name="Kazmierczak K.M."/>
            <person name="Andrzejewski T.M."/>
            <person name="Davidsen T.M."/>
            <person name="Wayne K.J."/>
            <person name="Tettelin H."/>
            <person name="Glass J.I."/>
            <person name="Rusch D."/>
            <person name="Podicherti R."/>
            <person name="Tsui H.-C.T."/>
            <person name="Winkler M.E."/>
        </authorList>
    </citation>
    <scope>NUCLEOTIDE SEQUENCE</scope>
</reference>
<dbReference type="SUPFAM" id="SSF53448">
    <property type="entry name" value="Nucleotide-diphospho-sugar transferases"/>
    <property type="match status" value="1"/>
</dbReference>
<feature type="non-terminal residue" evidence="2">
    <location>
        <position position="191"/>
    </location>
</feature>
<name>A0A382UNH4_9ZZZZ</name>
<dbReference type="EMBL" id="UINC01145597">
    <property type="protein sequence ID" value="SVD35826.1"/>
    <property type="molecule type" value="Genomic_DNA"/>
</dbReference>
<evidence type="ECO:0000259" key="1">
    <source>
        <dbReference type="Pfam" id="PF00535"/>
    </source>
</evidence>
<dbReference type="PANTHER" id="PTHR22916">
    <property type="entry name" value="GLYCOSYLTRANSFERASE"/>
    <property type="match status" value="1"/>
</dbReference>
<sequence>MSSIFTIHIDVFYKLPLFREAIKAIQEQTYQNLEIIISNNGADQEITDFISETKTSDKRVKVIEYEENIFSYDDPLIYVYVLLNDALKIAKGEYIFYQSYDDLMALDYVERMIKLLKENAECTSAAGLPVSIDIKGNVAQEELHERSSNLRSRYMPGHDLALDCLNPEGGKMFSAPGSIFSFRKDALIKYG</sequence>
<gene>
    <name evidence="2" type="ORF">METZ01_LOCUS388680</name>
</gene>
<dbReference type="InterPro" id="IPR001173">
    <property type="entry name" value="Glyco_trans_2-like"/>
</dbReference>
<accession>A0A382UNH4</accession>
<evidence type="ECO:0000313" key="2">
    <source>
        <dbReference type="EMBL" id="SVD35826.1"/>
    </source>
</evidence>
<dbReference type="InterPro" id="IPR029044">
    <property type="entry name" value="Nucleotide-diphossugar_trans"/>
</dbReference>
<dbReference type="Pfam" id="PF00535">
    <property type="entry name" value="Glycos_transf_2"/>
    <property type="match status" value="1"/>
</dbReference>
<dbReference type="GO" id="GO:0016758">
    <property type="term" value="F:hexosyltransferase activity"/>
    <property type="evidence" value="ECO:0007669"/>
    <property type="project" value="UniProtKB-ARBA"/>
</dbReference>
<dbReference type="Gene3D" id="3.90.550.10">
    <property type="entry name" value="Spore Coat Polysaccharide Biosynthesis Protein SpsA, Chain A"/>
    <property type="match status" value="1"/>
</dbReference>
<organism evidence="2">
    <name type="scientific">marine metagenome</name>
    <dbReference type="NCBI Taxonomy" id="408172"/>
    <lineage>
        <taxon>unclassified sequences</taxon>
        <taxon>metagenomes</taxon>
        <taxon>ecological metagenomes</taxon>
    </lineage>
</organism>
<dbReference type="AlphaFoldDB" id="A0A382UNH4"/>
<dbReference type="PANTHER" id="PTHR22916:SF3">
    <property type="entry name" value="UDP-GLCNAC:BETAGAL BETA-1,3-N-ACETYLGLUCOSAMINYLTRANSFERASE-LIKE PROTEIN 1"/>
    <property type="match status" value="1"/>
</dbReference>